<dbReference type="GO" id="GO:0004713">
    <property type="term" value="F:protein tyrosine kinase activity"/>
    <property type="evidence" value="ECO:0007669"/>
    <property type="project" value="TreeGrafter"/>
</dbReference>
<evidence type="ECO:0000313" key="1">
    <source>
        <dbReference type="EMBL" id="TBW34059.1"/>
    </source>
</evidence>
<organism evidence="1 2">
    <name type="scientific">Siculibacillus lacustris</name>
    <dbReference type="NCBI Taxonomy" id="1549641"/>
    <lineage>
        <taxon>Bacteria</taxon>
        <taxon>Pseudomonadati</taxon>
        <taxon>Pseudomonadota</taxon>
        <taxon>Alphaproteobacteria</taxon>
        <taxon>Hyphomicrobiales</taxon>
        <taxon>Ancalomicrobiaceae</taxon>
        <taxon>Siculibacillus</taxon>
    </lineage>
</organism>
<dbReference type="PANTHER" id="PTHR43434:SF20">
    <property type="entry name" value="5'-NUCLEOTIDASE"/>
    <property type="match status" value="1"/>
</dbReference>
<name>A0A4Q9VID4_9HYPH</name>
<dbReference type="Gene3D" id="1.10.150.240">
    <property type="entry name" value="Putative phosphatase, domain 2"/>
    <property type="match status" value="1"/>
</dbReference>
<dbReference type="InterPro" id="IPR041492">
    <property type="entry name" value="HAD_2"/>
</dbReference>
<dbReference type="OrthoDB" id="9782449at2"/>
<keyword evidence="2" id="KW-1185">Reference proteome</keyword>
<dbReference type="GO" id="GO:0005829">
    <property type="term" value="C:cytosol"/>
    <property type="evidence" value="ECO:0007669"/>
    <property type="project" value="TreeGrafter"/>
</dbReference>
<evidence type="ECO:0000313" key="2">
    <source>
        <dbReference type="Proteomes" id="UP000292781"/>
    </source>
</evidence>
<dbReference type="GO" id="GO:0016791">
    <property type="term" value="F:phosphatase activity"/>
    <property type="evidence" value="ECO:0007669"/>
    <property type="project" value="UniProtKB-ARBA"/>
</dbReference>
<dbReference type="PANTHER" id="PTHR43434">
    <property type="entry name" value="PHOSPHOGLYCOLATE PHOSPHATASE"/>
    <property type="match status" value="1"/>
</dbReference>
<dbReference type="SUPFAM" id="SSF56784">
    <property type="entry name" value="HAD-like"/>
    <property type="match status" value="1"/>
</dbReference>
<gene>
    <name evidence="1" type="ORF">EYW49_18855</name>
</gene>
<dbReference type="FunFam" id="3.40.50.1000:FF:000022">
    <property type="entry name" value="Phosphoglycolate phosphatase"/>
    <property type="match status" value="1"/>
</dbReference>
<dbReference type="InterPro" id="IPR036412">
    <property type="entry name" value="HAD-like_sf"/>
</dbReference>
<dbReference type="Proteomes" id="UP000292781">
    <property type="component" value="Unassembled WGS sequence"/>
</dbReference>
<dbReference type="InterPro" id="IPR023214">
    <property type="entry name" value="HAD_sf"/>
</dbReference>
<dbReference type="InterPro" id="IPR050155">
    <property type="entry name" value="HAD-like_hydrolase_sf"/>
</dbReference>
<dbReference type="AlphaFoldDB" id="A0A4Q9VID4"/>
<reference evidence="1 2" key="1">
    <citation type="submission" date="2019-02" db="EMBL/GenBank/DDBJ databases">
        <title>Siculibacillus lacustris gen. nov., sp. nov., a new rosette-forming bacterium isolated from a freshwater crater lake (Lake St. Ana, Romania).</title>
        <authorList>
            <person name="Felfoldi T."/>
            <person name="Marton Z."/>
            <person name="Szabo A."/>
            <person name="Mentes A."/>
            <person name="Boka K."/>
            <person name="Marialigeti K."/>
            <person name="Mathe I."/>
            <person name="Koncz M."/>
            <person name="Schumann P."/>
            <person name="Toth E."/>
        </authorList>
    </citation>
    <scope>NUCLEOTIDE SEQUENCE [LARGE SCALE GENOMIC DNA]</scope>
    <source>
        <strain evidence="1 2">SA-279</strain>
    </source>
</reference>
<accession>A0A4Q9VID4</accession>
<keyword evidence="1" id="KW-0378">Hydrolase</keyword>
<dbReference type="RefSeq" id="WP_131311183.1">
    <property type="nucleotide sequence ID" value="NZ_SJFN01000036.1"/>
</dbReference>
<protein>
    <submittedName>
        <fullName evidence="1">HAD family hydrolase</fullName>
    </submittedName>
</protein>
<dbReference type="EMBL" id="SJFN01000036">
    <property type="protein sequence ID" value="TBW34059.1"/>
    <property type="molecule type" value="Genomic_DNA"/>
</dbReference>
<proteinExistence type="predicted"/>
<dbReference type="Pfam" id="PF13419">
    <property type="entry name" value="HAD_2"/>
    <property type="match status" value="1"/>
</dbReference>
<comment type="caution">
    <text evidence="1">The sequence shown here is derived from an EMBL/GenBank/DDBJ whole genome shotgun (WGS) entry which is preliminary data.</text>
</comment>
<dbReference type="InterPro" id="IPR023198">
    <property type="entry name" value="PGP-like_dom2"/>
</dbReference>
<sequence>MTDPTPRTAVALPDRIATVLFDLDGTLTDPAVGIVTAIRHAMATLGRPLGAEVPLGWCIGPPLREVFLRLLDGDAGSVEPAIAAYRAYYGTVGLFENVVYPGIPHLLEDLRARGVTLILATSKPHLYAARILERFGLAPAFRAVHGAEFDGTRAVKTELVPWIVATEALDPTATVMVGDREHDVIGARAAGVACIGVAWGYGAPGELEAAGAAAVVGSVDALAAILERRR</sequence>
<dbReference type="Gene3D" id="3.40.50.1000">
    <property type="entry name" value="HAD superfamily/HAD-like"/>
    <property type="match status" value="1"/>
</dbReference>